<dbReference type="Gene3D" id="3.40.570.10">
    <property type="entry name" value="Extracellular Endonuclease, subunit A"/>
    <property type="match status" value="1"/>
</dbReference>
<dbReference type="InterPro" id="IPR044927">
    <property type="entry name" value="Endonuclea_NS_2"/>
</dbReference>
<keyword evidence="4" id="KW-1185">Reference proteome</keyword>
<feature type="domain" description="Type VII secretion system protein EssD-like" evidence="1">
    <location>
        <begin position="327"/>
        <end position="404"/>
    </location>
</feature>
<gene>
    <name evidence="2" type="ORF">Lbir_3161</name>
    <name evidence="3" type="ORF">NCTC12437_02793</name>
</gene>
<proteinExistence type="predicted"/>
<reference evidence="3 5" key="2">
    <citation type="submission" date="2018-06" db="EMBL/GenBank/DDBJ databases">
        <authorList>
            <consortium name="Pathogen Informatics"/>
            <person name="Doyle S."/>
        </authorList>
    </citation>
    <scope>NUCLEOTIDE SEQUENCE [LARGE SCALE GENOMIC DNA]</scope>
    <source>
        <strain evidence="3 5">NCTC12437</strain>
    </source>
</reference>
<evidence type="ECO:0000259" key="1">
    <source>
        <dbReference type="Pfam" id="PF13930"/>
    </source>
</evidence>
<name>A0A378ILI6_9GAMM</name>
<reference evidence="2 4" key="1">
    <citation type="submission" date="2015-11" db="EMBL/GenBank/DDBJ databases">
        <title>Genomic analysis of 38 Legionella species identifies large and diverse effector repertoires.</title>
        <authorList>
            <person name="Burstein D."/>
            <person name="Amaro F."/>
            <person name="Zusman T."/>
            <person name="Lifshitz Z."/>
            <person name="Cohen O."/>
            <person name="Gilbert J.A."/>
            <person name="Pupko T."/>
            <person name="Shuman H.A."/>
            <person name="Segal G."/>
        </authorList>
    </citation>
    <scope>NUCLEOTIDE SEQUENCE [LARGE SCALE GENOMIC DNA]</scope>
    <source>
        <strain evidence="2 4">CDC#1407-AL-14</strain>
    </source>
</reference>
<evidence type="ECO:0000313" key="5">
    <source>
        <dbReference type="Proteomes" id="UP000255066"/>
    </source>
</evidence>
<dbReference type="Proteomes" id="UP000054735">
    <property type="component" value="Unassembled WGS sequence"/>
</dbReference>
<accession>A0A378ILI6</accession>
<dbReference type="InterPro" id="IPR044929">
    <property type="entry name" value="DNA/RNA_non-sp_Endonuclease_sf"/>
</dbReference>
<dbReference type="Proteomes" id="UP000255066">
    <property type="component" value="Unassembled WGS sequence"/>
</dbReference>
<evidence type="ECO:0000313" key="3">
    <source>
        <dbReference type="EMBL" id="STX32984.1"/>
    </source>
</evidence>
<protein>
    <recommendedName>
        <fullName evidence="1">Type VII secretion system protein EssD-like domain-containing protein</fullName>
    </recommendedName>
</protein>
<dbReference type="EMBL" id="LNXT01000052">
    <property type="protein sequence ID" value="KTC66859.1"/>
    <property type="molecule type" value="Genomic_DNA"/>
</dbReference>
<evidence type="ECO:0000313" key="4">
    <source>
        <dbReference type="Proteomes" id="UP000054735"/>
    </source>
</evidence>
<sequence>MPEQIESFLQYIQEMQPTQLSQQDWERAHQLYAAAGKEEEASHLINGLALQLRLPEDCISKYISRPCSSITRWSNLNYLQQHFNQEMIDLFRARALRLLPNHGVLSFTPYVWFELYKRFHSLKNRHLTRLFLHVHLSSLLDIPYENLVAALAEPNLPRGAAPLFQTQHSKKRKHHASEEIDFSTNRLILAEEDRNQFCQSPLKEKLRVTKIVPASPVSSYINTETGRTPGGQKVRLVHRTESAKVYVPITPRNSDNFKGALELEEISQETIHSRIKQEWEPAGALTFKATLQQMEENRAKPRPCSQFFLFKTTCKHVFEAHGIPVEVKSKGHDFHWTHLGAWRFTARQDQQNIVPATAAANYNILETVENDIAKKLKKQGAHISSIEIEVIPYYSGRSRIPRLLKYILCWTETNEQGSKINRQKEHIINTCSHQRVNKALLDTFNKLDELESENAFKMARC</sequence>
<dbReference type="RefSeq" id="WP_058525142.1">
    <property type="nucleotide sequence ID" value="NZ_CAAAHV010000014.1"/>
</dbReference>
<dbReference type="EMBL" id="UGNW01000001">
    <property type="protein sequence ID" value="STX32984.1"/>
    <property type="molecule type" value="Genomic_DNA"/>
</dbReference>
<evidence type="ECO:0000313" key="2">
    <source>
        <dbReference type="EMBL" id="KTC66859.1"/>
    </source>
</evidence>
<dbReference type="STRING" id="28083.Lbir_3161"/>
<dbReference type="Pfam" id="PF13930">
    <property type="entry name" value="Endonuclea_NS_2"/>
    <property type="match status" value="1"/>
</dbReference>
<organism evidence="3 5">
    <name type="scientific">Legionella birminghamensis</name>
    <dbReference type="NCBI Taxonomy" id="28083"/>
    <lineage>
        <taxon>Bacteria</taxon>
        <taxon>Pseudomonadati</taxon>
        <taxon>Pseudomonadota</taxon>
        <taxon>Gammaproteobacteria</taxon>
        <taxon>Legionellales</taxon>
        <taxon>Legionellaceae</taxon>
        <taxon>Legionella</taxon>
    </lineage>
</organism>
<dbReference type="AlphaFoldDB" id="A0A378ILI6"/>